<sequence>MADTHRSNPRRQQDTSRCLRERERMEVEDVFVRRFPRITGTRCRAFVISLGLGHLTGDAFRAFWRKEYSNPYPCTYHPYLEPDQTKSNRYGSAKDCHKLWSNNEEAVHGEPRWIKGRQTAVTPLTSAAIQ</sequence>
<protein>
    <submittedName>
        <fullName evidence="1">Uncharacterized protein</fullName>
    </submittedName>
</protein>
<comment type="caution">
    <text evidence="1">The sequence shown here is derived from an EMBL/GenBank/DDBJ whole genome shotgun (WGS) entry which is preliminary data.</text>
</comment>
<reference evidence="1 2" key="1">
    <citation type="submission" date="2018-10" db="EMBL/GenBank/DDBJ databases">
        <title>Genome assembly for a Yunnan-Guizhou Plateau 3E fish, Anabarilius grahami (Regan), and its evolutionary and genetic applications.</title>
        <authorList>
            <person name="Jiang W."/>
        </authorList>
    </citation>
    <scope>NUCLEOTIDE SEQUENCE [LARGE SCALE GENOMIC DNA]</scope>
    <source>
        <strain evidence="1">AG-KIZ</strain>
        <tissue evidence="1">Muscle</tissue>
    </source>
</reference>
<accession>A0A3N0XN25</accession>
<gene>
    <name evidence="1" type="ORF">DPX16_7269</name>
</gene>
<organism evidence="1 2">
    <name type="scientific">Anabarilius grahami</name>
    <name type="common">Kanglang fish</name>
    <name type="synonym">Barilius grahami</name>
    <dbReference type="NCBI Taxonomy" id="495550"/>
    <lineage>
        <taxon>Eukaryota</taxon>
        <taxon>Metazoa</taxon>
        <taxon>Chordata</taxon>
        <taxon>Craniata</taxon>
        <taxon>Vertebrata</taxon>
        <taxon>Euteleostomi</taxon>
        <taxon>Actinopterygii</taxon>
        <taxon>Neopterygii</taxon>
        <taxon>Teleostei</taxon>
        <taxon>Ostariophysi</taxon>
        <taxon>Cypriniformes</taxon>
        <taxon>Xenocyprididae</taxon>
        <taxon>Xenocypridinae</taxon>
        <taxon>Xenocypridinae incertae sedis</taxon>
        <taxon>Anabarilius</taxon>
    </lineage>
</organism>
<dbReference type="AlphaFoldDB" id="A0A3N0XN25"/>
<name>A0A3N0XN25_ANAGA</name>
<dbReference type="Proteomes" id="UP000281406">
    <property type="component" value="Unassembled WGS sequence"/>
</dbReference>
<dbReference type="EMBL" id="RJVU01068486">
    <property type="protein sequence ID" value="ROI79381.1"/>
    <property type="molecule type" value="Genomic_DNA"/>
</dbReference>
<evidence type="ECO:0000313" key="2">
    <source>
        <dbReference type="Proteomes" id="UP000281406"/>
    </source>
</evidence>
<proteinExistence type="predicted"/>
<keyword evidence="2" id="KW-1185">Reference proteome</keyword>
<evidence type="ECO:0000313" key="1">
    <source>
        <dbReference type="EMBL" id="ROI79381.1"/>
    </source>
</evidence>